<dbReference type="PROSITE" id="PS50110">
    <property type="entry name" value="RESPONSE_REGULATORY"/>
    <property type="match status" value="1"/>
</dbReference>
<sequence length="123" mass="13266">MSDKTVLLVDDSRVARMMTAAMIERVRPGWRIVEAASGEAALTAAQGLPPDFVLLDVNMPGMGGLAAAERLRAEIPAARISLLTANIQDPVRRRAEEIGVGFLVKPLREADLRQFLECGQAPS</sequence>
<keyword evidence="5" id="KW-1185">Reference proteome</keyword>
<dbReference type="PANTHER" id="PTHR44591:SF3">
    <property type="entry name" value="RESPONSE REGULATORY DOMAIN-CONTAINING PROTEIN"/>
    <property type="match status" value="1"/>
</dbReference>
<dbReference type="Proteomes" id="UP001597296">
    <property type="component" value="Unassembled WGS sequence"/>
</dbReference>
<dbReference type="InterPro" id="IPR050595">
    <property type="entry name" value="Bact_response_regulator"/>
</dbReference>
<dbReference type="SUPFAM" id="SSF52172">
    <property type="entry name" value="CheY-like"/>
    <property type="match status" value="1"/>
</dbReference>
<dbReference type="Pfam" id="PF00072">
    <property type="entry name" value="Response_reg"/>
    <property type="match status" value="1"/>
</dbReference>
<evidence type="ECO:0000313" key="4">
    <source>
        <dbReference type="EMBL" id="MFD2235012.1"/>
    </source>
</evidence>
<dbReference type="RefSeq" id="WP_377317791.1">
    <property type="nucleotide sequence ID" value="NZ_JBHUIY010000033.1"/>
</dbReference>
<accession>A0ABW5CDW1</accession>
<proteinExistence type="predicted"/>
<feature type="domain" description="Response regulatory" evidence="3">
    <location>
        <begin position="5"/>
        <end position="120"/>
    </location>
</feature>
<dbReference type="CDD" id="cd17546">
    <property type="entry name" value="REC_hyHK_CKI1_RcsC-like"/>
    <property type="match status" value="1"/>
</dbReference>
<evidence type="ECO:0000259" key="3">
    <source>
        <dbReference type="PROSITE" id="PS50110"/>
    </source>
</evidence>
<dbReference type="PANTHER" id="PTHR44591">
    <property type="entry name" value="STRESS RESPONSE REGULATOR PROTEIN 1"/>
    <property type="match status" value="1"/>
</dbReference>
<evidence type="ECO:0000313" key="5">
    <source>
        <dbReference type="Proteomes" id="UP001597296"/>
    </source>
</evidence>
<comment type="caution">
    <text evidence="4">The sequence shown here is derived from an EMBL/GenBank/DDBJ whole genome shotgun (WGS) entry which is preliminary data.</text>
</comment>
<protein>
    <submittedName>
        <fullName evidence="4">Response regulator</fullName>
    </submittedName>
</protein>
<gene>
    <name evidence="4" type="ORF">ACFSNB_14455</name>
</gene>
<name>A0ABW5CDW1_9PROT</name>
<dbReference type="SMART" id="SM00448">
    <property type="entry name" value="REC"/>
    <property type="match status" value="1"/>
</dbReference>
<dbReference type="InterPro" id="IPR001789">
    <property type="entry name" value="Sig_transdc_resp-reg_receiver"/>
</dbReference>
<evidence type="ECO:0000256" key="2">
    <source>
        <dbReference type="PROSITE-ProRule" id="PRU00169"/>
    </source>
</evidence>
<keyword evidence="1 2" id="KW-0597">Phosphoprotein</keyword>
<dbReference type="InterPro" id="IPR011006">
    <property type="entry name" value="CheY-like_superfamily"/>
</dbReference>
<dbReference type="Gene3D" id="3.40.50.2300">
    <property type="match status" value="1"/>
</dbReference>
<organism evidence="4 5">
    <name type="scientific">Phaeospirillum tilakii</name>
    <dbReference type="NCBI Taxonomy" id="741673"/>
    <lineage>
        <taxon>Bacteria</taxon>
        <taxon>Pseudomonadati</taxon>
        <taxon>Pseudomonadota</taxon>
        <taxon>Alphaproteobacteria</taxon>
        <taxon>Rhodospirillales</taxon>
        <taxon>Rhodospirillaceae</taxon>
        <taxon>Phaeospirillum</taxon>
    </lineage>
</organism>
<feature type="modified residue" description="4-aspartylphosphate" evidence="2">
    <location>
        <position position="56"/>
    </location>
</feature>
<evidence type="ECO:0000256" key="1">
    <source>
        <dbReference type="ARBA" id="ARBA00022553"/>
    </source>
</evidence>
<reference evidence="5" key="1">
    <citation type="journal article" date="2019" name="Int. J. Syst. Evol. Microbiol.">
        <title>The Global Catalogue of Microorganisms (GCM) 10K type strain sequencing project: providing services to taxonomists for standard genome sequencing and annotation.</title>
        <authorList>
            <consortium name="The Broad Institute Genomics Platform"/>
            <consortium name="The Broad Institute Genome Sequencing Center for Infectious Disease"/>
            <person name="Wu L."/>
            <person name="Ma J."/>
        </authorList>
    </citation>
    <scope>NUCLEOTIDE SEQUENCE [LARGE SCALE GENOMIC DNA]</scope>
    <source>
        <strain evidence="5">KCTC 15012</strain>
    </source>
</reference>
<dbReference type="EMBL" id="JBHUIY010000033">
    <property type="protein sequence ID" value="MFD2235012.1"/>
    <property type="molecule type" value="Genomic_DNA"/>
</dbReference>